<dbReference type="EMBL" id="BTPD01000014">
    <property type="protein sequence ID" value="GMQ31089.1"/>
    <property type="molecule type" value="Genomic_DNA"/>
</dbReference>
<organism evidence="5 6">
    <name type="scientific">Algoriphagus confluentis</name>
    <dbReference type="NCBI Taxonomy" id="1697556"/>
    <lineage>
        <taxon>Bacteria</taxon>
        <taxon>Pseudomonadati</taxon>
        <taxon>Bacteroidota</taxon>
        <taxon>Cytophagia</taxon>
        <taxon>Cytophagales</taxon>
        <taxon>Cyclobacteriaceae</taxon>
        <taxon>Algoriphagus</taxon>
    </lineage>
</organism>
<evidence type="ECO:0000313" key="6">
    <source>
        <dbReference type="Proteomes" id="UP001338309"/>
    </source>
</evidence>
<feature type="chain" id="PRO_5046537654" description="Bacterial surface antigen (D15) domain-containing protein" evidence="3">
    <location>
        <begin position="25"/>
        <end position="365"/>
    </location>
</feature>
<proteinExistence type="predicted"/>
<sequence>MHLPCLFKYLIFCFCCILTFSAFSQGKQPNKKEEATLSILPVIYYTPETRWVFGLGAVSTFNLAGESTTYESQLTAGVAYSLRNQFLSYLSGRVFTPENRHLLYGEIGWYDYVYFYFGQGMNVTDATEEVYSAKFPRLRINYARNLGRNWYLGAGLRFDDMDIFEVQEDGALAVGSLVGSDGGRNSGLGPLVLFDSRDDQLYPEKGSYFEGAIHGYGKALGGQFAYTRIFADFRKILPLGKNQVLAGQAFSELTIGEVPFFALPMLGGNRLLRGLFEGKYREKNLLALQAEYRYRFLTRWGLVAFGGLGNVFSEENPLQIQLSKVAYGAGGRFQLNQTKKLNLRLDIAHSPGEPIQFYLTFGEAF</sequence>
<name>A0ABQ6PSZ8_9BACT</name>
<keyword evidence="6" id="KW-1185">Reference proteome</keyword>
<comment type="subcellular location">
    <subcellularLocation>
        <location evidence="1">Membrane</location>
    </subcellularLocation>
</comment>
<feature type="signal peptide" evidence="3">
    <location>
        <begin position="1"/>
        <end position="24"/>
    </location>
</feature>
<accession>A0ABQ6PSZ8</accession>
<evidence type="ECO:0000313" key="5">
    <source>
        <dbReference type="EMBL" id="GMQ31089.1"/>
    </source>
</evidence>
<comment type="caution">
    <text evidence="5">The sequence shown here is derived from an EMBL/GenBank/DDBJ whole genome shotgun (WGS) entry which is preliminary data.</text>
</comment>
<evidence type="ECO:0000259" key="4">
    <source>
        <dbReference type="Pfam" id="PF01103"/>
    </source>
</evidence>
<dbReference type="Proteomes" id="UP001338309">
    <property type="component" value="Unassembled WGS sequence"/>
</dbReference>
<keyword evidence="2" id="KW-0472">Membrane</keyword>
<reference evidence="5 6" key="1">
    <citation type="submission" date="2023-08" db="EMBL/GenBank/DDBJ databases">
        <title>Draft genome sequence of Algoriphagus confluentis.</title>
        <authorList>
            <person name="Takatani N."/>
            <person name="Hosokawa M."/>
            <person name="Sawabe T."/>
        </authorList>
    </citation>
    <scope>NUCLEOTIDE SEQUENCE [LARGE SCALE GENOMIC DNA]</scope>
    <source>
        <strain evidence="5 6">NBRC 111222</strain>
    </source>
</reference>
<evidence type="ECO:0000256" key="1">
    <source>
        <dbReference type="ARBA" id="ARBA00004370"/>
    </source>
</evidence>
<keyword evidence="3" id="KW-0732">Signal</keyword>
<evidence type="ECO:0000256" key="3">
    <source>
        <dbReference type="SAM" id="SignalP"/>
    </source>
</evidence>
<feature type="domain" description="Bacterial surface antigen (D15)" evidence="4">
    <location>
        <begin position="129"/>
        <end position="365"/>
    </location>
</feature>
<dbReference type="InterPro" id="IPR000184">
    <property type="entry name" value="Bac_surfAg_D15"/>
</dbReference>
<protein>
    <recommendedName>
        <fullName evidence="4">Bacterial surface antigen (D15) domain-containing protein</fullName>
    </recommendedName>
</protein>
<dbReference type="Pfam" id="PF01103">
    <property type="entry name" value="Omp85"/>
    <property type="match status" value="1"/>
</dbReference>
<dbReference type="Gene3D" id="2.40.160.50">
    <property type="entry name" value="membrane protein fhac: a member of the omp85/tpsb transporter family"/>
    <property type="match status" value="1"/>
</dbReference>
<gene>
    <name evidence="5" type="ORF">Aconfl_37320</name>
</gene>
<evidence type="ECO:0000256" key="2">
    <source>
        <dbReference type="ARBA" id="ARBA00023136"/>
    </source>
</evidence>